<feature type="transmembrane region" description="Helical" evidence="1">
    <location>
        <begin position="69"/>
        <end position="96"/>
    </location>
</feature>
<evidence type="ECO:0000256" key="1">
    <source>
        <dbReference type="SAM" id="Phobius"/>
    </source>
</evidence>
<protein>
    <submittedName>
        <fullName evidence="2">Na(+)/H(+) antiporter subunit G</fullName>
    </submittedName>
</protein>
<reference evidence="2 3" key="2">
    <citation type="submission" date="2016-02" db="EMBL/GenBank/DDBJ databases">
        <authorList>
            <person name="Wen L."/>
            <person name="He K."/>
            <person name="Yang H."/>
        </authorList>
    </citation>
    <scope>NUCLEOTIDE SEQUENCE [LARGE SCALE GENOMIC DNA]</scope>
    <source>
        <strain evidence="2 3">AGD 8-3</strain>
    </source>
</reference>
<name>A0A0X8HE46_9GAMM</name>
<keyword evidence="3" id="KW-1185">Reference proteome</keyword>
<dbReference type="KEGG" id="hco:LOKO_01904"/>
<accession>A0A0X8HE46</accession>
<keyword evidence="1" id="KW-0472">Membrane</keyword>
<sequence length="115" mass="12018">MTEALHWLGYGFVAAGILFFLAGSLGLLRFPDVFTRLHALTKADNLGLGLICLGLAFQASGLAEAVKYLLIWLLMLVASGIGATLIASTALACGLAPQQADMPSNTTTSERPAPK</sequence>
<gene>
    <name evidence="2" type="primary">mrpG_1</name>
    <name evidence="2" type="ORF">LOKO_01904</name>
</gene>
<dbReference type="InterPro" id="IPR005133">
    <property type="entry name" value="PhaG_MnhG_YufB"/>
</dbReference>
<keyword evidence="1" id="KW-1133">Transmembrane helix</keyword>
<dbReference type="EMBL" id="CP014226">
    <property type="protein sequence ID" value="AMD00972.1"/>
    <property type="molecule type" value="Genomic_DNA"/>
</dbReference>
<feature type="transmembrane region" description="Helical" evidence="1">
    <location>
        <begin position="12"/>
        <end position="31"/>
    </location>
</feature>
<evidence type="ECO:0000313" key="2">
    <source>
        <dbReference type="EMBL" id="AMD00972.1"/>
    </source>
</evidence>
<reference evidence="2 3" key="1">
    <citation type="journal article" date="2016" name="Genome Announc.">
        <title>Draft Genome Sequence of 'Halomonas chromatireducens' Strain AGD 8-3, a Haloalkaliphilic Chromate- and Selenite-Reducing Gammaproteobacterium.</title>
        <authorList>
            <person name="Sharko F.S."/>
            <person name="Shapovalova A.A."/>
            <person name="Tsygankova S.V."/>
            <person name="Komova A.V."/>
            <person name="Boulygina E.S."/>
            <person name="Teslyuk A.B."/>
            <person name="Gotovtsev P.M."/>
            <person name="Namsaraev Z.B."/>
            <person name="Khijniak T.V."/>
            <person name="Nedoluzhko A.V."/>
            <person name="Vasilov R.G."/>
        </authorList>
    </citation>
    <scope>NUCLEOTIDE SEQUENCE [LARGE SCALE GENOMIC DNA]</scope>
    <source>
        <strain evidence="2 3">AGD 8-3</strain>
    </source>
</reference>
<dbReference type="AlphaFoldDB" id="A0A0X8HE46"/>
<dbReference type="PANTHER" id="PTHR34703:SF1">
    <property type="entry name" value="ANTIPORTER SUBUNIT MNHG2-RELATED"/>
    <property type="match status" value="1"/>
</dbReference>
<feature type="transmembrane region" description="Helical" evidence="1">
    <location>
        <begin position="43"/>
        <end position="63"/>
    </location>
</feature>
<dbReference type="STRING" id="507626.LOKO_01904"/>
<dbReference type="Pfam" id="PF03334">
    <property type="entry name" value="PhaG_MnhG_YufB"/>
    <property type="match status" value="1"/>
</dbReference>
<dbReference type="GO" id="GO:0015385">
    <property type="term" value="F:sodium:proton antiporter activity"/>
    <property type="evidence" value="ECO:0007669"/>
    <property type="project" value="TreeGrafter"/>
</dbReference>
<organism evidence="2 3">
    <name type="scientific">Halomonas chromatireducens</name>
    <dbReference type="NCBI Taxonomy" id="507626"/>
    <lineage>
        <taxon>Bacteria</taxon>
        <taxon>Pseudomonadati</taxon>
        <taxon>Pseudomonadota</taxon>
        <taxon>Gammaproteobacteria</taxon>
        <taxon>Oceanospirillales</taxon>
        <taxon>Halomonadaceae</taxon>
        <taxon>Halomonas</taxon>
    </lineage>
</organism>
<dbReference type="OrthoDB" id="9813804at2"/>
<dbReference type="Proteomes" id="UP000063387">
    <property type="component" value="Chromosome"/>
</dbReference>
<dbReference type="NCBIfam" id="TIGR01300">
    <property type="entry name" value="CPA3_mnhG_phaG"/>
    <property type="match status" value="1"/>
</dbReference>
<evidence type="ECO:0000313" key="3">
    <source>
        <dbReference type="Proteomes" id="UP000063387"/>
    </source>
</evidence>
<keyword evidence="1" id="KW-0812">Transmembrane</keyword>
<proteinExistence type="predicted"/>
<dbReference type="PATRIC" id="fig|507626.3.peg.1900"/>
<dbReference type="PANTHER" id="PTHR34703">
    <property type="entry name" value="ANTIPORTER SUBUNIT MNHG2-RELATED"/>
    <property type="match status" value="1"/>
</dbReference>
<dbReference type="RefSeq" id="WP_066448127.1">
    <property type="nucleotide sequence ID" value="NZ_CP014226.1"/>
</dbReference>